<dbReference type="InterPro" id="IPR037523">
    <property type="entry name" value="VOC_core"/>
</dbReference>
<dbReference type="PANTHER" id="PTHR33993">
    <property type="entry name" value="GLYOXALASE-RELATED"/>
    <property type="match status" value="1"/>
</dbReference>
<sequence length="131" mass="14212">MSNTATVRQNAINWFEIPCADLDRATTFYETLLGAKMQRENIGDNNIGDSMAIFPAEQTGTSGTLVKRRFQKPGAGTMVYLNCDGDLDDVLARVPKAGGLVLMPKTEVPGGYGHFACLRDTEGNHIGLHSH</sequence>
<reference evidence="2" key="1">
    <citation type="submission" date="2023-03" db="EMBL/GenBank/DDBJ databases">
        <title>Edaphobacter sp.</title>
        <authorList>
            <person name="Huber K.J."/>
            <person name="Papendorf J."/>
            <person name="Pilke C."/>
            <person name="Bunk B."/>
            <person name="Sproeer C."/>
            <person name="Pester M."/>
        </authorList>
    </citation>
    <scope>NUCLEOTIDE SEQUENCE</scope>
    <source>
        <strain evidence="2">DSM 109920</strain>
    </source>
</reference>
<feature type="domain" description="VOC" evidence="1">
    <location>
        <begin position="11"/>
        <end position="131"/>
    </location>
</feature>
<organism evidence="2">
    <name type="scientific">Edaphobacter paludis</name>
    <dbReference type="NCBI Taxonomy" id="3035702"/>
    <lineage>
        <taxon>Bacteria</taxon>
        <taxon>Pseudomonadati</taxon>
        <taxon>Acidobacteriota</taxon>
        <taxon>Terriglobia</taxon>
        <taxon>Terriglobales</taxon>
        <taxon>Acidobacteriaceae</taxon>
        <taxon>Edaphobacter</taxon>
    </lineage>
</organism>
<dbReference type="AlphaFoldDB" id="A0AAU7D753"/>
<dbReference type="RefSeq" id="WP_348269812.1">
    <property type="nucleotide sequence ID" value="NZ_CP121195.1"/>
</dbReference>
<proteinExistence type="predicted"/>
<dbReference type="InterPro" id="IPR004360">
    <property type="entry name" value="Glyas_Fos-R_dOase_dom"/>
</dbReference>
<evidence type="ECO:0000259" key="1">
    <source>
        <dbReference type="PROSITE" id="PS51819"/>
    </source>
</evidence>
<protein>
    <submittedName>
        <fullName evidence="2">VOC family protein</fullName>
    </submittedName>
</protein>
<name>A0AAU7D753_9BACT</name>
<evidence type="ECO:0000313" key="2">
    <source>
        <dbReference type="EMBL" id="XBH13514.1"/>
    </source>
</evidence>
<dbReference type="SUPFAM" id="SSF54593">
    <property type="entry name" value="Glyoxalase/Bleomycin resistance protein/Dihydroxybiphenyl dioxygenase"/>
    <property type="match status" value="1"/>
</dbReference>
<dbReference type="EMBL" id="CP121195">
    <property type="protein sequence ID" value="XBH13514.1"/>
    <property type="molecule type" value="Genomic_DNA"/>
</dbReference>
<dbReference type="InterPro" id="IPR029068">
    <property type="entry name" value="Glyas_Bleomycin-R_OHBP_Dase"/>
</dbReference>
<dbReference type="PROSITE" id="PS51819">
    <property type="entry name" value="VOC"/>
    <property type="match status" value="1"/>
</dbReference>
<dbReference type="InterPro" id="IPR052164">
    <property type="entry name" value="Anthracycline_SecMetBiosynth"/>
</dbReference>
<dbReference type="Pfam" id="PF00903">
    <property type="entry name" value="Glyoxalase"/>
    <property type="match status" value="1"/>
</dbReference>
<gene>
    <name evidence="2" type="ORF">P8936_17790</name>
</gene>
<dbReference type="Gene3D" id="3.10.180.10">
    <property type="entry name" value="2,3-Dihydroxybiphenyl 1,2-Dioxygenase, domain 1"/>
    <property type="match status" value="1"/>
</dbReference>
<dbReference type="PANTHER" id="PTHR33993:SF2">
    <property type="entry name" value="VOC DOMAIN-CONTAINING PROTEIN"/>
    <property type="match status" value="1"/>
</dbReference>
<dbReference type="CDD" id="cd07247">
    <property type="entry name" value="SgaA_N_like"/>
    <property type="match status" value="1"/>
</dbReference>
<accession>A0AAU7D753</accession>